<evidence type="ECO:0000256" key="1">
    <source>
        <dbReference type="ARBA" id="ARBA00005695"/>
    </source>
</evidence>
<dbReference type="Proteomes" id="UP000295680">
    <property type="component" value="Unassembled WGS sequence"/>
</dbReference>
<keyword evidence="3 4" id="KW-0732">Signal</keyword>
<dbReference type="Gene3D" id="3.40.190.10">
    <property type="entry name" value="Periplasmic binding protein-like II"/>
    <property type="match status" value="1"/>
</dbReference>
<dbReference type="PANTHER" id="PTHR30290">
    <property type="entry name" value="PERIPLASMIC BINDING COMPONENT OF ABC TRANSPORTER"/>
    <property type="match status" value="1"/>
</dbReference>
<dbReference type="CDD" id="cd00995">
    <property type="entry name" value="PBP2_NikA_DppA_OppA_like"/>
    <property type="match status" value="1"/>
</dbReference>
<evidence type="ECO:0000256" key="4">
    <source>
        <dbReference type="SAM" id="SignalP"/>
    </source>
</evidence>
<gene>
    <name evidence="6" type="ORF">EV192_1123</name>
</gene>
<dbReference type="EMBL" id="SLWS01000012">
    <property type="protein sequence ID" value="TCO52272.1"/>
    <property type="molecule type" value="Genomic_DNA"/>
</dbReference>
<dbReference type="PROSITE" id="PS51257">
    <property type="entry name" value="PROKAR_LIPOPROTEIN"/>
    <property type="match status" value="1"/>
</dbReference>
<dbReference type="GO" id="GO:1904680">
    <property type="term" value="F:peptide transmembrane transporter activity"/>
    <property type="evidence" value="ECO:0007669"/>
    <property type="project" value="TreeGrafter"/>
</dbReference>
<keyword evidence="7" id="KW-1185">Reference proteome</keyword>
<evidence type="ECO:0000313" key="6">
    <source>
        <dbReference type="EMBL" id="TCO52272.1"/>
    </source>
</evidence>
<proteinExistence type="inferred from homology"/>
<evidence type="ECO:0000259" key="5">
    <source>
        <dbReference type="Pfam" id="PF00496"/>
    </source>
</evidence>
<comment type="similarity">
    <text evidence="1">Belongs to the bacterial solute-binding protein 5 family.</text>
</comment>
<dbReference type="InterPro" id="IPR000914">
    <property type="entry name" value="SBP_5_dom"/>
</dbReference>
<dbReference type="AlphaFoldDB" id="A0A4R2J4S8"/>
<dbReference type="PANTHER" id="PTHR30290:SF9">
    <property type="entry name" value="OLIGOPEPTIDE-BINDING PROTEIN APPA"/>
    <property type="match status" value="1"/>
</dbReference>
<feature type="signal peptide" evidence="4">
    <location>
        <begin position="1"/>
        <end position="24"/>
    </location>
</feature>
<feature type="domain" description="Solute-binding protein family 5" evidence="5">
    <location>
        <begin position="81"/>
        <end position="420"/>
    </location>
</feature>
<protein>
    <submittedName>
        <fullName evidence="6">Peptide/nickel transport system substrate-binding protein</fullName>
    </submittedName>
</protein>
<dbReference type="GO" id="GO:0042597">
    <property type="term" value="C:periplasmic space"/>
    <property type="evidence" value="ECO:0007669"/>
    <property type="project" value="UniProtKB-ARBA"/>
</dbReference>
<accession>A0A4R2J4S8</accession>
<dbReference type="InterPro" id="IPR030678">
    <property type="entry name" value="Peptide/Ni-bd"/>
</dbReference>
<feature type="chain" id="PRO_5020677723" evidence="4">
    <location>
        <begin position="25"/>
        <end position="508"/>
    </location>
</feature>
<dbReference type="Pfam" id="PF00496">
    <property type="entry name" value="SBP_bac_5"/>
    <property type="match status" value="1"/>
</dbReference>
<evidence type="ECO:0000256" key="2">
    <source>
        <dbReference type="ARBA" id="ARBA00022448"/>
    </source>
</evidence>
<dbReference type="SUPFAM" id="SSF53850">
    <property type="entry name" value="Periplasmic binding protein-like II"/>
    <property type="match status" value="1"/>
</dbReference>
<dbReference type="GO" id="GO:0015833">
    <property type="term" value="P:peptide transport"/>
    <property type="evidence" value="ECO:0007669"/>
    <property type="project" value="TreeGrafter"/>
</dbReference>
<dbReference type="InterPro" id="IPR039424">
    <property type="entry name" value="SBP_5"/>
</dbReference>
<comment type="caution">
    <text evidence="6">The sequence shown here is derived from an EMBL/GenBank/DDBJ whole genome shotgun (WGS) entry which is preliminary data.</text>
</comment>
<dbReference type="PIRSF" id="PIRSF002741">
    <property type="entry name" value="MppA"/>
    <property type="match status" value="1"/>
</dbReference>
<dbReference type="RefSeq" id="WP_165960898.1">
    <property type="nucleotide sequence ID" value="NZ_SLWS01000012.1"/>
</dbReference>
<name>A0A4R2J4S8_9PSEU</name>
<evidence type="ECO:0000313" key="7">
    <source>
        <dbReference type="Proteomes" id="UP000295680"/>
    </source>
</evidence>
<organism evidence="6 7">
    <name type="scientific">Actinocrispum wychmicini</name>
    <dbReference type="NCBI Taxonomy" id="1213861"/>
    <lineage>
        <taxon>Bacteria</taxon>
        <taxon>Bacillati</taxon>
        <taxon>Actinomycetota</taxon>
        <taxon>Actinomycetes</taxon>
        <taxon>Pseudonocardiales</taxon>
        <taxon>Pseudonocardiaceae</taxon>
        <taxon>Actinocrispum</taxon>
    </lineage>
</organism>
<evidence type="ECO:0000256" key="3">
    <source>
        <dbReference type="ARBA" id="ARBA00022729"/>
    </source>
</evidence>
<sequence>MRQRRFVRLTAMAALLGLASTACGGGSTGSGGSAAGGDGHGTLKVGVAFALDSWETLDKPNTTYLEGVFEGLVALEADGIKVAPRLATEWTQTPTELKFTLRPGVVFHDGTPFDAEAVKVNLERVRDTPSGLQPLMEPVSSVDVVDPTHVTLKLKHQAPTLVQQLARRGGLMLSAKSIKDGTYKTRPAGTGPYMFNEQKSVKGAKVVYDLFPRYWDNAAVGPHSLVLQYIGDDDSMVNALTTGQVDVATVAAAAQKRVESAGFKTLWYPALRYHFLFFDQAKTFADTKVRQAVCYALDPKAIVAAQYENLGETYTQRFSEGQPGYNPDVKGYQHDVAKAKELLAQAGNPNIAINFPIFTSQANLGELVRSQLGAAGIQVTVERMSTAQYFTTYDSGKYPAAYNTSTEEDTGPLDYYRYHLAPNAPDNKYKVAHPDLDSVAQQSLTETDPAKQNELWQKMTKIIHDDALDCGYMSLTIVFAWNTKKVTNVVPTRFQPSVFRYAEAKANG</sequence>
<reference evidence="6 7" key="1">
    <citation type="submission" date="2019-03" db="EMBL/GenBank/DDBJ databases">
        <title>Genomic Encyclopedia of Type Strains, Phase IV (KMG-IV): sequencing the most valuable type-strain genomes for metagenomic binning, comparative biology and taxonomic classification.</title>
        <authorList>
            <person name="Goeker M."/>
        </authorList>
    </citation>
    <scope>NUCLEOTIDE SEQUENCE [LARGE SCALE GENOMIC DNA]</scope>
    <source>
        <strain evidence="6 7">DSM 45934</strain>
    </source>
</reference>
<keyword evidence="2" id="KW-0813">Transport</keyword>
<dbReference type="GO" id="GO:0043190">
    <property type="term" value="C:ATP-binding cassette (ABC) transporter complex"/>
    <property type="evidence" value="ECO:0007669"/>
    <property type="project" value="InterPro"/>
</dbReference>
<dbReference type="Gene3D" id="3.10.105.10">
    <property type="entry name" value="Dipeptide-binding Protein, Domain 3"/>
    <property type="match status" value="1"/>
</dbReference>